<accession>A0A0F4NMC8</accession>
<evidence type="ECO:0000259" key="1">
    <source>
        <dbReference type="PROSITE" id="PS51186"/>
    </source>
</evidence>
<dbReference type="Pfam" id="PF13302">
    <property type="entry name" value="Acetyltransf_3"/>
    <property type="match status" value="1"/>
</dbReference>
<gene>
    <name evidence="2" type="ORF">TW81_06745</name>
</gene>
<dbReference type="PATRIC" id="fig|579748.3.peg.1386"/>
<proteinExistence type="predicted"/>
<keyword evidence="2" id="KW-0808">Transferase</keyword>
<dbReference type="InterPro" id="IPR051531">
    <property type="entry name" value="N-acetyltransferase"/>
</dbReference>
<protein>
    <submittedName>
        <fullName evidence="2">Acetyltransferase</fullName>
    </submittedName>
</protein>
<dbReference type="SUPFAM" id="SSF55729">
    <property type="entry name" value="Acyl-CoA N-acyltransferases (Nat)"/>
    <property type="match status" value="1"/>
</dbReference>
<dbReference type="PANTHER" id="PTHR43792">
    <property type="entry name" value="GNAT FAMILY, PUTATIVE (AFU_ORTHOLOGUE AFUA_3G00765)-RELATED-RELATED"/>
    <property type="match status" value="1"/>
</dbReference>
<dbReference type="Gene3D" id="3.40.630.30">
    <property type="match status" value="1"/>
</dbReference>
<dbReference type="RefSeq" id="WP_045954962.1">
    <property type="nucleotide sequence ID" value="NZ_JXXV01000012.1"/>
</dbReference>
<dbReference type="STRING" id="579748.TW81_06745"/>
<dbReference type="InterPro" id="IPR000182">
    <property type="entry name" value="GNAT_dom"/>
</dbReference>
<dbReference type="OrthoDB" id="9798081at2"/>
<keyword evidence="3" id="KW-1185">Reference proteome</keyword>
<name>A0A0F4NMC8_9VIBR</name>
<dbReference type="AlphaFoldDB" id="A0A0F4NMC8"/>
<organism evidence="2 3">
    <name type="scientific">Vibrio galatheae</name>
    <dbReference type="NCBI Taxonomy" id="579748"/>
    <lineage>
        <taxon>Bacteria</taxon>
        <taxon>Pseudomonadati</taxon>
        <taxon>Pseudomonadota</taxon>
        <taxon>Gammaproteobacteria</taxon>
        <taxon>Vibrionales</taxon>
        <taxon>Vibrionaceae</taxon>
        <taxon>Vibrio</taxon>
    </lineage>
</organism>
<comment type="caution">
    <text evidence="2">The sequence shown here is derived from an EMBL/GenBank/DDBJ whole genome shotgun (WGS) entry which is preliminary data.</text>
</comment>
<evidence type="ECO:0000313" key="3">
    <source>
        <dbReference type="Proteomes" id="UP000033673"/>
    </source>
</evidence>
<dbReference type="GO" id="GO:0016747">
    <property type="term" value="F:acyltransferase activity, transferring groups other than amino-acyl groups"/>
    <property type="evidence" value="ECO:0007669"/>
    <property type="project" value="InterPro"/>
</dbReference>
<sequence length="173" mass="19602">MHTIKSQRLTLRMVNHQDAAFINELYNSEDFIKYVGDKQIRCDQDAIQYIDEKILAMHREYGVCLLLVEVSETNEKLGVCGLIRRPELEAYDIGYGFKPSAYGKGYGYEAASAVIDYAREQASIKDLVAITTSDNLASRALLSKLGFTYVKVQDVLSDTVDLILYQLTICREQ</sequence>
<dbReference type="InterPro" id="IPR016181">
    <property type="entry name" value="Acyl_CoA_acyltransferase"/>
</dbReference>
<feature type="domain" description="N-acetyltransferase" evidence="1">
    <location>
        <begin position="9"/>
        <end position="170"/>
    </location>
</feature>
<dbReference type="PANTHER" id="PTHR43792:SF1">
    <property type="entry name" value="N-ACETYLTRANSFERASE DOMAIN-CONTAINING PROTEIN"/>
    <property type="match status" value="1"/>
</dbReference>
<dbReference type="PROSITE" id="PS51186">
    <property type="entry name" value="GNAT"/>
    <property type="match status" value="1"/>
</dbReference>
<evidence type="ECO:0000313" key="2">
    <source>
        <dbReference type="EMBL" id="KJY84039.1"/>
    </source>
</evidence>
<dbReference type="EMBL" id="JXXV01000012">
    <property type="protein sequence ID" value="KJY84039.1"/>
    <property type="molecule type" value="Genomic_DNA"/>
</dbReference>
<reference evidence="2 3" key="1">
    <citation type="journal article" date="2015" name="BMC Genomics">
        <title>Genome mining reveals unlocked bioactive potential of marine Gram-negative bacteria.</title>
        <authorList>
            <person name="Machado H."/>
            <person name="Sonnenschein E.C."/>
            <person name="Melchiorsen J."/>
            <person name="Gram L."/>
        </authorList>
    </citation>
    <scope>NUCLEOTIDE SEQUENCE [LARGE SCALE GENOMIC DNA]</scope>
    <source>
        <strain evidence="2 3">S2757</strain>
    </source>
</reference>
<dbReference type="Proteomes" id="UP000033673">
    <property type="component" value="Unassembled WGS sequence"/>
</dbReference>